<dbReference type="RefSeq" id="WP_380891289.1">
    <property type="nucleotide sequence ID" value="NZ_JBHUDY010000003.1"/>
</dbReference>
<reference evidence="3" key="1">
    <citation type="journal article" date="2019" name="Int. J. Syst. Evol. Microbiol.">
        <title>The Global Catalogue of Microorganisms (GCM) 10K type strain sequencing project: providing services to taxonomists for standard genome sequencing and annotation.</title>
        <authorList>
            <consortium name="The Broad Institute Genomics Platform"/>
            <consortium name="The Broad Institute Genome Sequencing Center for Infectious Disease"/>
            <person name="Wu L."/>
            <person name="Ma J."/>
        </authorList>
    </citation>
    <scope>NUCLEOTIDE SEQUENCE [LARGE SCALE GENOMIC DNA]</scope>
    <source>
        <strain evidence="3">CGMCC 1.16275</strain>
    </source>
</reference>
<comment type="caution">
    <text evidence="2">The sequence shown here is derived from an EMBL/GenBank/DDBJ whole genome shotgun (WGS) entry which is preliminary data.</text>
</comment>
<proteinExistence type="predicted"/>
<dbReference type="InterPro" id="IPR006311">
    <property type="entry name" value="TAT_signal"/>
</dbReference>
<sequence>MLITRRGLIGSVAAMAAMPAFAPVSALAAPCGPIVDAARRALAIHGAAAGARDVVGVADFSHASSDRRFHLVDMSNGRVSSFLVAHGRGSDPEHSGWLKRFSNDEGSSATSAGVYLTAGEYQGKHGRSMRLKGLDATNNNAEPRAVVVHGAWYVSPQILAEHGKLGRSEGCFAFSEIDLPGVLEQLGPGRLITAGKFS</sequence>
<dbReference type="PANTHER" id="PTHR38477">
    <property type="entry name" value="HYPOTHETICAL EXPORTED PROTEIN"/>
    <property type="match status" value="1"/>
</dbReference>
<dbReference type="PROSITE" id="PS51318">
    <property type="entry name" value="TAT"/>
    <property type="match status" value="1"/>
</dbReference>
<keyword evidence="1" id="KW-0732">Signal</keyword>
<dbReference type="Pfam" id="PF13645">
    <property type="entry name" value="YkuD_2"/>
    <property type="match status" value="1"/>
</dbReference>
<gene>
    <name evidence="2" type="ORF">ACFSCW_15995</name>
</gene>
<evidence type="ECO:0000313" key="2">
    <source>
        <dbReference type="EMBL" id="MFD1613304.1"/>
    </source>
</evidence>
<feature type="signal peptide" evidence="1">
    <location>
        <begin position="1"/>
        <end position="22"/>
    </location>
</feature>
<evidence type="ECO:0000313" key="3">
    <source>
        <dbReference type="Proteomes" id="UP001597115"/>
    </source>
</evidence>
<protein>
    <submittedName>
        <fullName evidence="2">Murein L,D-transpeptidase catalytic domain-containing protein</fullName>
    </submittedName>
</protein>
<organism evidence="2 3">
    <name type="scientific">Sphingomonas tabacisoli</name>
    <dbReference type="NCBI Taxonomy" id="2249466"/>
    <lineage>
        <taxon>Bacteria</taxon>
        <taxon>Pseudomonadati</taxon>
        <taxon>Pseudomonadota</taxon>
        <taxon>Alphaproteobacteria</taxon>
        <taxon>Sphingomonadales</taxon>
        <taxon>Sphingomonadaceae</taxon>
        <taxon>Sphingomonas</taxon>
    </lineage>
</organism>
<evidence type="ECO:0000256" key="1">
    <source>
        <dbReference type="SAM" id="SignalP"/>
    </source>
</evidence>
<keyword evidence="3" id="KW-1185">Reference proteome</keyword>
<accession>A0ABW4I5P7</accession>
<dbReference type="PANTHER" id="PTHR38477:SF1">
    <property type="entry name" value="MUREIN L,D-TRANSPEPTIDASE CATALYTIC DOMAIN FAMILY PROTEIN"/>
    <property type="match status" value="1"/>
</dbReference>
<dbReference type="EMBL" id="JBHUDY010000003">
    <property type="protein sequence ID" value="MFD1613304.1"/>
    <property type="molecule type" value="Genomic_DNA"/>
</dbReference>
<dbReference type="InterPro" id="IPR032676">
    <property type="entry name" value="YkuD_2"/>
</dbReference>
<name>A0ABW4I5P7_9SPHN</name>
<feature type="chain" id="PRO_5045615430" evidence="1">
    <location>
        <begin position="23"/>
        <end position="198"/>
    </location>
</feature>
<dbReference type="Proteomes" id="UP001597115">
    <property type="component" value="Unassembled WGS sequence"/>
</dbReference>